<dbReference type="EMBL" id="PJQM01004628">
    <property type="protein sequence ID" value="RCH83822.1"/>
    <property type="molecule type" value="Genomic_DNA"/>
</dbReference>
<proteinExistence type="predicted"/>
<dbReference type="AlphaFoldDB" id="A0A367J1L2"/>
<evidence type="ECO:0000313" key="1">
    <source>
        <dbReference type="EMBL" id="RCH83822.1"/>
    </source>
</evidence>
<sequence length="90" mass="9504">MAATASNCVVDYNGPLGASGKCYWQWRSSSECGAAFEYMKDQLGCTRGSGSGCSYNIAGCGGYFPFMKRCNDIGGVKAGIFQIPTDGKCE</sequence>
<organism evidence="1 2">
    <name type="scientific">Rhizopus stolonifer</name>
    <name type="common">Rhizopus nigricans</name>
    <dbReference type="NCBI Taxonomy" id="4846"/>
    <lineage>
        <taxon>Eukaryota</taxon>
        <taxon>Fungi</taxon>
        <taxon>Fungi incertae sedis</taxon>
        <taxon>Mucoromycota</taxon>
        <taxon>Mucoromycotina</taxon>
        <taxon>Mucoromycetes</taxon>
        <taxon>Mucorales</taxon>
        <taxon>Mucorineae</taxon>
        <taxon>Rhizopodaceae</taxon>
        <taxon>Rhizopus</taxon>
    </lineage>
</organism>
<comment type="caution">
    <text evidence="1">The sequence shown here is derived from an EMBL/GenBank/DDBJ whole genome shotgun (WGS) entry which is preliminary data.</text>
</comment>
<keyword evidence="2" id="KW-1185">Reference proteome</keyword>
<name>A0A367J1L2_RHIST</name>
<protein>
    <submittedName>
        <fullName evidence="1">Uncharacterized protein</fullName>
    </submittedName>
</protein>
<dbReference type="Proteomes" id="UP000253551">
    <property type="component" value="Unassembled WGS sequence"/>
</dbReference>
<gene>
    <name evidence="1" type="ORF">CU098_007362</name>
</gene>
<accession>A0A367J1L2</accession>
<reference evidence="1 2" key="1">
    <citation type="journal article" date="2018" name="G3 (Bethesda)">
        <title>Phylogenetic and Phylogenomic Definition of Rhizopus Species.</title>
        <authorList>
            <person name="Gryganskyi A.P."/>
            <person name="Golan J."/>
            <person name="Dolatabadi S."/>
            <person name="Mondo S."/>
            <person name="Robb S."/>
            <person name="Idnurm A."/>
            <person name="Muszewska A."/>
            <person name="Steczkiewicz K."/>
            <person name="Masonjones S."/>
            <person name="Liao H.L."/>
            <person name="Gajdeczka M.T."/>
            <person name="Anike F."/>
            <person name="Vuek A."/>
            <person name="Anishchenko I.M."/>
            <person name="Voigt K."/>
            <person name="de Hoog G.S."/>
            <person name="Smith M.E."/>
            <person name="Heitman J."/>
            <person name="Vilgalys R."/>
            <person name="Stajich J.E."/>
        </authorList>
    </citation>
    <scope>NUCLEOTIDE SEQUENCE [LARGE SCALE GENOMIC DNA]</scope>
    <source>
        <strain evidence="1 2">LSU 92-RS-03</strain>
    </source>
</reference>
<evidence type="ECO:0000313" key="2">
    <source>
        <dbReference type="Proteomes" id="UP000253551"/>
    </source>
</evidence>